<dbReference type="GO" id="GO:0016042">
    <property type="term" value="P:lipid catabolic process"/>
    <property type="evidence" value="ECO:0007669"/>
    <property type="project" value="UniProtKB-KW"/>
</dbReference>
<feature type="active site" description="Nucleophile" evidence="5">
    <location>
        <position position="262"/>
    </location>
</feature>
<evidence type="ECO:0000256" key="5">
    <source>
        <dbReference type="PIRSR" id="PIRSR018169-1"/>
    </source>
</evidence>
<feature type="active site" description="Charge relay system" evidence="5">
    <location>
        <position position="315"/>
    </location>
</feature>
<organism evidence="6 7">
    <name type="scientific">Ampelomyces quisqualis</name>
    <name type="common">Powdery mildew agent</name>
    <dbReference type="NCBI Taxonomy" id="50730"/>
    <lineage>
        <taxon>Eukaryota</taxon>
        <taxon>Fungi</taxon>
        <taxon>Dikarya</taxon>
        <taxon>Ascomycota</taxon>
        <taxon>Pezizomycotina</taxon>
        <taxon>Dothideomycetes</taxon>
        <taxon>Pleosporomycetidae</taxon>
        <taxon>Pleosporales</taxon>
        <taxon>Pleosporineae</taxon>
        <taxon>Phaeosphaeriaceae</taxon>
        <taxon>Ampelomyces</taxon>
    </lineage>
</organism>
<dbReference type="InterPro" id="IPR029058">
    <property type="entry name" value="AB_hydrolase_fold"/>
</dbReference>
<dbReference type="Proteomes" id="UP000800096">
    <property type="component" value="Unassembled WGS sequence"/>
</dbReference>
<comment type="similarity">
    <text evidence="4">Belongs to the serine esterase family.</text>
</comment>
<name>A0A6A5QFK0_AMPQU</name>
<keyword evidence="1 4" id="KW-0378">Hydrolase</keyword>
<dbReference type="EMBL" id="ML979137">
    <property type="protein sequence ID" value="KAF1914122.1"/>
    <property type="molecule type" value="Genomic_DNA"/>
</dbReference>
<dbReference type="EC" id="3.1.1.47" evidence="4"/>
<dbReference type="GO" id="GO:0003847">
    <property type="term" value="F:1-alkyl-2-acetylglycerophosphocholine esterase activity"/>
    <property type="evidence" value="ECO:0007669"/>
    <property type="project" value="UniProtKB-UniRule"/>
</dbReference>
<dbReference type="PANTHER" id="PTHR10272:SF7">
    <property type="entry name" value="PHOSPHOLIPASE-RELATED"/>
    <property type="match status" value="1"/>
</dbReference>
<dbReference type="AlphaFoldDB" id="A0A6A5QFK0"/>
<dbReference type="OrthoDB" id="2363873at2759"/>
<dbReference type="SUPFAM" id="SSF53474">
    <property type="entry name" value="alpha/beta-Hydrolases"/>
    <property type="match status" value="1"/>
</dbReference>
<keyword evidence="2 4" id="KW-0442">Lipid degradation</keyword>
<protein>
    <recommendedName>
        <fullName evidence="4">Putative phospholipase</fullName>
        <ecNumber evidence="4">3.1.1.47</ecNumber>
    </recommendedName>
</protein>
<sequence length="531" mass="58897">MTWLNHINPTPAFPTHTGPYKVGSVDVEIPTSELENPSIRPTPGDLPTVAFRVFYPAKEESNERGVRWIPSPQREYISAYAKFLGANSAFASVFSLIPQLLYFISMPVHQNADLLKPPTKSKRWPVMMFSHGLGGSRNAYSHICGSLASHGVVVVAPDHRDGSSPLSIHNTPDEKEKLKHVEYRKIAHQPSTEVYKARDDQLRIRSTEMGLIHDALLKMDKGRKLRNITHDRSWKGGKGLLSMFANVLNVHEPGAISFAGHSFGAATIVVFLKSIYWNSRQEIGNVAGYKPLYIPSADSSIIRQVTPENPVVLLDLWTLPMQSPDTAWLRLKPMPSYDSATGGKNLLAILSEGFYNWKSNFNEVKRILAKPKDAKSKHACQPGPHIFYPISSAHLSQSDFGVLFPWLTTKMFGVKEPERVLKLNTRAILQVMRDSGICVASTSAQDLEISEDDSQDKSVAHDTTILSRSKESVRDWVNLSPDTEDDLDRVEGESLIGTPMERVGIVNLGSGPGDAMLEGEALGQVVKDKER</sequence>
<evidence type="ECO:0000256" key="3">
    <source>
        <dbReference type="ARBA" id="ARBA00023098"/>
    </source>
</evidence>
<keyword evidence="3 4" id="KW-0443">Lipid metabolism</keyword>
<evidence type="ECO:0000256" key="2">
    <source>
        <dbReference type="ARBA" id="ARBA00022963"/>
    </source>
</evidence>
<evidence type="ECO:0000313" key="7">
    <source>
        <dbReference type="Proteomes" id="UP000800096"/>
    </source>
</evidence>
<proteinExistence type="inferred from homology"/>
<keyword evidence="7" id="KW-1185">Reference proteome</keyword>
<gene>
    <name evidence="6" type="ORF">BDU57DRAFT_518901</name>
</gene>
<dbReference type="PIRSF" id="PIRSF018169">
    <property type="entry name" value="PAF_acetylhydrolase"/>
    <property type="match status" value="1"/>
</dbReference>
<reference evidence="6" key="1">
    <citation type="journal article" date="2020" name="Stud. Mycol.">
        <title>101 Dothideomycetes genomes: a test case for predicting lifestyles and emergence of pathogens.</title>
        <authorList>
            <person name="Haridas S."/>
            <person name="Albert R."/>
            <person name="Binder M."/>
            <person name="Bloem J."/>
            <person name="Labutti K."/>
            <person name="Salamov A."/>
            <person name="Andreopoulos B."/>
            <person name="Baker S."/>
            <person name="Barry K."/>
            <person name="Bills G."/>
            <person name="Bluhm B."/>
            <person name="Cannon C."/>
            <person name="Castanera R."/>
            <person name="Culley D."/>
            <person name="Daum C."/>
            <person name="Ezra D."/>
            <person name="Gonzalez J."/>
            <person name="Henrissat B."/>
            <person name="Kuo A."/>
            <person name="Liang C."/>
            <person name="Lipzen A."/>
            <person name="Lutzoni F."/>
            <person name="Magnuson J."/>
            <person name="Mondo S."/>
            <person name="Nolan M."/>
            <person name="Ohm R."/>
            <person name="Pangilinan J."/>
            <person name="Park H.-J."/>
            <person name="Ramirez L."/>
            <person name="Alfaro M."/>
            <person name="Sun H."/>
            <person name="Tritt A."/>
            <person name="Yoshinaga Y."/>
            <person name="Zwiers L.-H."/>
            <person name="Turgeon B."/>
            <person name="Goodwin S."/>
            <person name="Spatafora J."/>
            <person name="Crous P."/>
            <person name="Grigoriev I."/>
        </authorList>
    </citation>
    <scope>NUCLEOTIDE SEQUENCE</scope>
    <source>
        <strain evidence="6">HMLAC05119</strain>
    </source>
</reference>
<evidence type="ECO:0000256" key="4">
    <source>
        <dbReference type="PIRNR" id="PIRNR018169"/>
    </source>
</evidence>
<feature type="active site" description="Charge relay system" evidence="5">
    <location>
        <position position="394"/>
    </location>
</feature>
<comment type="catalytic activity">
    <reaction evidence="4">
        <text>a 1-O-alkyl-2-acetyl-sn-glycero-3-phosphocholine + H2O = a 1-O-alkyl-sn-glycero-3-phosphocholine + acetate + H(+)</text>
        <dbReference type="Rhea" id="RHEA:17777"/>
        <dbReference type="ChEBI" id="CHEBI:15377"/>
        <dbReference type="ChEBI" id="CHEBI:15378"/>
        <dbReference type="ChEBI" id="CHEBI:30089"/>
        <dbReference type="ChEBI" id="CHEBI:30909"/>
        <dbReference type="ChEBI" id="CHEBI:36707"/>
        <dbReference type="EC" id="3.1.1.47"/>
    </reaction>
</comment>
<dbReference type="Gene3D" id="3.40.50.1820">
    <property type="entry name" value="alpha/beta hydrolase"/>
    <property type="match status" value="1"/>
</dbReference>
<evidence type="ECO:0000313" key="6">
    <source>
        <dbReference type="EMBL" id="KAF1914122.1"/>
    </source>
</evidence>
<dbReference type="Pfam" id="PF03403">
    <property type="entry name" value="PAF-AH_p_II"/>
    <property type="match status" value="1"/>
</dbReference>
<accession>A0A6A5QFK0</accession>
<evidence type="ECO:0000256" key="1">
    <source>
        <dbReference type="ARBA" id="ARBA00022801"/>
    </source>
</evidence>
<dbReference type="PANTHER" id="PTHR10272">
    <property type="entry name" value="PLATELET-ACTIVATING FACTOR ACETYLHYDROLASE"/>
    <property type="match status" value="1"/>
</dbReference>
<dbReference type="InterPro" id="IPR016715">
    <property type="entry name" value="PAF_acetylhydro_eukaryote"/>
</dbReference>